<dbReference type="Gene3D" id="2.40.30.170">
    <property type="match status" value="1"/>
</dbReference>
<proteinExistence type="inferred from homology"/>
<gene>
    <name evidence="11" type="ORF">EZI54_15915</name>
</gene>
<evidence type="ECO:0000256" key="3">
    <source>
        <dbReference type="ARBA" id="ARBA00022448"/>
    </source>
</evidence>
<evidence type="ECO:0000313" key="12">
    <source>
        <dbReference type="Proteomes" id="UP000313645"/>
    </source>
</evidence>
<dbReference type="InterPro" id="IPR058624">
    <property type="entry name" value="MdtA-like_HH"/>
</dbReference>
<evidence type="ECO:0000259" key="7">
    <source>
        <dbReference type="Pfam" id="PF25876"/>
    </source>
</evidence>
<reference evidence="11 12" key="1">
    <citation type="submission" date="2019-02" db="EMBL/GenBank/DDBJ databases">
        <title>Marinobacter halodurans sp. nov., a marine bacterium isolated from sea tidal flat.</title>
        <authorList>
            <person name="Yoo Y."/>
            <person name="Lee D.W."/>
            <person name="Kim B.S."/>
            <person name="Kim J.-J."/>
        </authorList>
    </citation>
    <scope>NUCLEOTIDE SEQUENCE [LARGE SCALE GENOMIC DNA]</scope>
    <source>
        <strain evidence="11 12">YJ-S3-2</strain>
    </source>
</reference>
<dbReference type="Pfam" id="PF25967">
    <property type="entry name" value="RND-MFP_C"/>
    <property type="match status" value="1"/>
</dbReference>
<comment type="caution">
    <text evidence="11">The sequence shown here is derived from an EMBL/GenBank/DDBJ whole genome shotgun (WGS) entry which is preliminary data.</text>
</comment>
<evidence type="ECO:0000256" key="1">
    <source>
        <dbReference type="ARBA" id="ARBA00004196"/>
    </source>
</evidence>
<dbReference type="InterPro" id="IPR058792">
    <property type="entry name" value="Beta-barrel_RND_2"/>
</dbReference>
<dbReference type="PANTHER" id="PTHR30469">
    <property type="entry name" value="MULTIDRUG RESISTANCE PROTEIN MDTA"/>
    <property type="match status" value="1"/>
</dbReference>
<accession>A0ABY1ZHB2</accession>
<dbReference type="EMBL" id="SJDL01000027">
    <property type="protein sequence ID" value="TBW52527.1"/>
    <property type="molecule type" value="Genomic_DNA"/>
</dbReference>
<dbReference type="InterPro" id="IPR006143">
    <property type="entry name" value="RND_pump_MFP"/>
</dbReference>
<evidence type="ECO:0000256" key="6">
    <source>
        <dbReference type="SAM" id="MobiDB-lite"/>
    </source>
</evidence>
<dbReference type="Gene3D" id="2.40.50.100">
    <property type="match status" value="1"/>
</dbReference>
<keyword evidence="4 5" id="KW-0175">Coiled coil</keyword>
<evidence type="ECO:0000256" key="2">
    <source>
        <dbReference type="ARBA" id="ARBA00009477"/>
    </source>
</evidence>
<sequence length="374" mass="40603">MRTASRFAIVIVALLVVLGGIFGYTFYRFGQMQKQFSQPQPPAAIEATTARSTTWVQSIKAVGSVTAVNGIEVANEVAGVIKALRFESGDRVEKGDVLLTMDSATDEAALRTTRAEAKLAEQQFKRTANLLPKKAISQAEYDEAQANMEAANARVNEAQATLEKKVIKAPFAGSLGLRLVDQGQYLAVGTPIVEINMLDPIYVDYTISEKELANVDVGYDVEATVAALPGKTFKGKVSAINSSISPETRTVRVRATLRNPDRELRPGMFATVQTVRPAERDVVTLPRTAISFNTYGDFVYVLKKNDDGQLVTERRSVETGDTRNGRVEVTKNLKAGERVVATALLRLRAGQPVEVTSDDDTPAKDETSGEEASN</sequence>
<dbReference type="Gene3D" id="1.10.287.470">
    <property type="entry name" value="Helix hairpin bin"/>
    <property type="match status" value="1"/>
</dbReference>
<feature type="domain" description="Multidrug resistance protein MdtA-like barrel-sandwich hybrid" evidence="8">
    <location>
        <begin position="71"/>
        <end position="190"/>
    </location>
</feature>
<dbReference type="InterPro" id="IPR058627">
    <property type="entry name" value="MdtA-like_C"/>
</dbReference>
<feature type="coiled-coil region" evidence="5">
    <location>
        <begin position="134"/>
        <end position="168"/>
    </location>
</feature>
<protein>
    <submittedName>
        <fullName evidence="11">Efflux RND transporter periplasmic adaptor subunit</fullName>
    </submittedName>
</protein>
<evidence type="ECO:0000259" key="9">
    <source>
        <dbReference type="Pfam" id="PF25954"/>
    </source>
</evidence>
<name>A0ABY1ZHB2_9GAMM</name>
<keyword evidence="3" id="KW-0813">Transport</keyword>
<evidence type="ECO:0000256" key="4">
    <source>
        <dbReference type="ARBA" id="ARBA00023054"/>
    </source>
</evidence>
<dbReference type="Pfam" id="PF25917">
    <property type="entry name" value="BSH_RND"/>
    <property type="match status" value="1"/>
</dbReference>
<dbReference type="Gene3D" id="2.40.420.20">
    <property type="match status" value="1"/>
</dbReference>
<comment type="subcellular location">
    <subcellularLocation>
        <location evidence="1">Cell envelope</location>
    </subcellularLocation>
</comment>
<dbReference type="InterPro" id="IPR058625">
    <property type="entry name" value="MdtA-like_BSH"/>
</dbReference>
<comment type="similarity">
    <text evidence="2">Belongs to the membrane fusion protein (MFP) (TC 8.A.1) family.</text>
</comment>
<dbReference type="PANTHER" id="PTHR30469:SF11">
    <property type="entry name" value="BLL4320 PROTEIN"/>
    <property type="match status" value="1"/>
</dbReference>
<feature type="domain" description="Multidrug resistance protein MdtA-like alpha-helical hairpin" evidence="7">
    <location>
        <begin position="107"/>
        <end position="164"/>
    </location>
</feature>
<feature type="domain" description="Multidrug resistance protein MdtA-like C-terminal permuted SH3" evidence="10">
    <location>
        <begin position="281"/>
        <end position="340"/>
    </location>
</feature>
<keyword evidence="12" id="KW-1185">Reference proteome</keyword>
<dbReference type="Pfam" id="PF25954">
    <property type="entry name" value="Beta-barrel_RND_2"/>
    <property type="match status" value="1"/>
</dbReference>
<evidence type="ECO:0000313" key="11">
    <source>
        <dbReference type="EMBL" id="TBW52527.1"/>
    </source>
</evidence>
<dbReference type="NCBIfam" id="TIGR01730">
    <property type="entry name" value="RND_mfp"/>
    <property type="match status" value="1"/>
</dbReference>
<evidence type="ECO:0000259" key="10">
    <source>
        <dbReference type="Pfam" id="PF25967"/>
    </source>
</evidence>
<organism evidence="11 12">
    <name type="scientific">Marinobacter halodurans</name>
    <dbReference type="NCBI Taxonomy" id="2528979"/>
    <lineage>
        <taxon>Bacteria</taxon>
        <taxon>Pseudomonadati</taxon>
        <taxon>Pseudomonadota</taxon>
        <taxon>Gammaproteobacteria</taxon>
        <taxon>Pseudomonadales</taxon>
        <taxon>Marinobacteraceae</taxon>
        <taxon>Marinobacter</taxon>
    </lineage>
</organism>
<feature type="region of interest" description="Disordered" evidence="6">
    <location>
        <begin position="350"/>
        <end position="374"/>
    </location>
</feature>
<dbReference type="RefSeq" id="WP_131482870.1">
    <property type="nucleotide sequence ID" value="NZ_SJDL01000027.1"/>
</dbReference>
<dbReference type="Pfam" id="PF25876">
    <property type="entry name" value="HH_MFP_RND"/>
    <property type="match status" value="1"/>
</dbReference>
<feature type="domain" description="CusB-like beta-barrel" evidence="9">
    <location>
        <begin position="202"/>
        <end position="275"/>
    </location>
</feature>
<evidence type="ECO:0000256" key="5">
    <source>
        <dbReference type="SAM" id="Coils"/>
    </source>
</evidence>
<evidence type="ECO:0000259" key="8">
    <source>
        <dbReference type="Pfam" id="PF25917"/>
    </source>
</evidence>
<dbReference type="SUPFAM" id="SSF111369">
    <property type="entry name" value="HlyD-like secretion proteins"/>
    <property type="match status" value="1"/>
</dbReference>
<dbReference type="Proteomes" id="UP000313645">
    <property type="component" value="Unassembled WGS sequence"/>
</dbReference>